<keyword evidence="2" id="KW-1185">Reference proteome</keyword>
<name>A0ABN8HRH2_9NEOP</name>
<organism evidence="1 2">
    <name type="scientific">Iphiclides podalirius</name>
    <name type="common">scarce swallowtail</name>
    <dbReference type="NCBI Taxonomy" id="110791"/>
    <lineage>
        <taxon>Eukaryota</taxon>
        <taxon>Metazoa</taxon>
        <taxon>Ecdysozoa</taxon>
        <taxon>Arthropoda</taxon>
        <taxon>Hexapoda</taxon>
        <taxon>Insecta</taxon>
        <taxon>Pterygota</taxon>
        <taxon>Neoptera</taxon>
        <taxon>Endopterygota</taxon>
        <taxon>Lepidoptera</taxon>
        <taxon>Glossata</taxon>
        <taxon>Ditrysia</taxon>
        <taxon>Papilionoidea</taxon>
        <taxon>Papilionidae</taxon>
        <taxon>Papilioninae</taxon>
        <taxon>Iphiclides</taxon>
    </lineage>
</organism>
<dbReference type="Proteomes" id="UP000837857">
    <property type="component" value="Chromosome 11"/>
</dbReference>
<protein>
    <submittedName>
        <fullName evidence="1">Uncharacterized protein</fullName>
    </submittedName>
</protein>
<dbReference type="EMBL" id="OW152823">
    <property type="protein sequence ID" value="CAH2039511.1"/>
    <property type="molecule type" value="Genomic_DNA"/>
</dbReference>
<accession>A0ABN8HRH2</accession>
<feature type="non-terminal residue" evidence="1">
    <location>
        <position position="85"/>
    </location>
</feature>
<evidence type="ECO:0000313" key="1">
    <source>
        <dbReference type="EMBL" id="CAH2039511.1"/>
    </source>
</evidence>
<sequence>MMCLRFEVLGNHLCMYAFEGESVVGKGRQIDSATSVGAEQASAAGSPSWQAGAGMPPGQPARPYSPRVVYFCGTRHLPVLLLIPY</sequence>
<gene>
    <name evidence="1" type="ORF">IPOD504_LOCUS1731</name>
</gene>
<proteinExistence type="predicted"/>
<reference evidence="1" key="1">
    <citation type="submission" date="2022-03" db="EMBL/GenBank/DDBJ databases">
        <authorList>
            <person name="Martin H S."/>
        </authorList>
    </citation>
    <scope>NUCLEOTIDE SEQUENCE</scope>
</reference>
<evidence type="ECO:0000313" key="2">
    <source>
        <dbReference type="Proteomes" id="UP000837857"/>
    </source>
</evidence>